<evidence type="ECO:0000313" key="2">
    <source>
        <dbReference type="Proteomes" id="UP000237347"/>
    </source>
</evidence>
<dbReference type="EMBL" id="PKMF04001042">
    <property type="protein sequence ID" value="KAK7815048.1"/>
    <property type="molecule type" value="Genomic_DNA"/>
</dbReference>
<dbReference type="Proteomes" id="UP000237347">
    <property type="component" value="Unassembled WGS sequence"/>
</dbReference>
<keyword evidence="2" id="KW-1185">Reference proteome</keyword>
<name>A0AAW0IKV0_QUESU</name>
<organism evidence="1 2">
    <name type="scientific">Quercus suber</name>
    <name type="common">Cork oak</name>
    <dbReference type="NCBI Taxonomy" id="58331"/>
    <lineage>
        <taxon>Eukaryota</taxon>
        <taxon>Viridiplantae</taxon>
        <taxon>Streptophyta</taxon>
        <taxon>Embryophyta</taxon>
        <taxon>Tracheophyta</taxon>
        <taxon>Spermatophyta</taxon>
        <taxon>Magnoliopsida</taxon>
        <taxon>eudicotyledons</taxon>
        <taxon>Gunneridae</taxon>
        <taxon>Pentapetalae</taxon>
        <taxon>rosids</taxon>
        <taxon>fabids</taxon>
        <taxon>Fagales</taxon>
        <taxon>Fagaceae</taxon>
        <taxon>Quercus</taxon>
    </lineage>
</organism>
<protein>
    <submittedName>
        <fullName evidence="1">Uncharacterized protein</fullName>
    </submittedName>
</protein>
<accession>A0AAW0IKV0</accession>
<comment type="caution">
    <text evidence="1">The sequence shown here is derived from an EMBL/GenBank/DDBJ whole genome shotgun (WGS) entry which is preliminary data.</text>
</comment>
<dbReference type="AlphaFoldDB" id="A0AAW0IKV0"/>
<gene>
    <name evidence="1" type="ORF">CFP56_002343</name>
</gene>
<reference evidence="1 2" key="1">
    <citation type="journal article" date="2018" name="Sci. Data">
        <title>The draft genome sequence of cork oak.</title>
        <authorList>
            <person name="Ramos A.M."/>
            <person name="Usie A."/>
            <person name="Barbosa P."/>
            <person name="Barros P.M."/>
            <person name="Capote T."/>
            <person name="Chaves I."/>
            <person name="Simoes F."/>
            <person name="Abreu I."/>
            <person name="Carrasquinho I."/>
            <person name="Faro C."/>
            <person name="Guimaraes J.B."/>
            <person name="Mendonca D."/>
            <person name="Nobrega F."/>
            <person name="Rodrigues L."/>
            <person name="Saibo N.J.M."/>
            <person name="Varela M.C."/>
            <person name="Egas C."/>
            <person name="Matos J."/>
            <person name="Miguel C.M."/>
            <person name="Oliveira M.M."/>
            <person name="Ricardo C.P."/>
            <person name="Goncalves S."/>
        </authorList>
    </citation>
    <scope>NUCLEOTIDE SEQUENCE [LARGE SCALE GENOMIC DNA]</scope>
    <source>
        <strain evidence="2">cv. HL8</strain>
    </source>
</reference>
<evidence type="ECO:0000313" key="1">
    <source>
        <dbReference type="EMBL" id="KAK7815048.1"/>
    </source>
</evidence>
<proteinExistence type="predicted"/>
<sequence length="81" mass="9203">MEWTTVQHLDLRHVGRGLKPLQPHAAAFHPHQALVAVAIGNFLIGQIRTHFHIFFSFFLLKTKQLKLNLAVQTTKCVSYGI</sequence>